<comment type="similarity">
    <text evidence="2">Belongs to the transferase hexapeptide repeat family.</text>
</comment>
<name>A0ABT3G8R1_9BACT</name>
<evidence type="ECO:0000256" key="4">
    <source>
        <dbReference type="ARBA" id="ARBA00018522"/>
    </source>
</evidence>
<dbReference type="EMBL" id="JAPDDR010000013">
    <property type="protein sequence ID" value="MCW1916237.1"/>
    <property type="molecule type" value="Genomic_DNA"/>
</dbReference>
<evidence type="ECO:0000313" key="12">
    <source>
        <dbReference type="Proteomes" id="UP001165653"/>
    </source>
</evidence>
<dbReference type="Proteomes" id="UP001165653">
    <property type="component" value="Unassembled WGS sequence"/>
</dbReference>
<evidence type="ECO:0000259" key="10">
    <source>
        <dbReference type="SMART" id="SM00971"/>
    </source>
</evidence>
<gene>
    <name evidence="11" type="primary">cysE</name>
    <name evidence="11" type="ORF">OJ996_21785</name>
</gene>
<keyword evidence="8 11" id="KW-0012">Acyltransferase</keyword>
<evidence type="ECO:0000256" key="9">
    <source>
        <dbReference type="ARBA" id="ARBA00049486"/>
    </source>
</evidence>
<dbReference type="SUPFAM" id="SSF51161">
    <property type="entry name" value="Trimeric LpxA-like enzymes"/>
    <property type="match status" value="1"/>
</dbReference>
<dbReference type="InterPro" id="IPR011004">
    <property type="entry name" value="Trimer_LpxA-like_sf"/>
</dbReference>
<dbReference type="InterPro" id="IPR005881">
    <property type="entry name" value="Ser_O-AcTrfase"/>
</dbReference>
<keyword evidence="12" id="KW-1185">Reference proteome</keyword>
<dbReference type="NCBIfam" id="NF041874">
    <property type="entry name" value="EPS_EpsC"/>
    <property type="match status" value="1"/>
</dbReference>
<evidence type="ECO:0000256" key="3">
    <source>
        <dbReference type="ARBA" id="ARBA00013266"/>
    </source>
</evidence>
<dbReference type="InterPro" id="IPR018357">
    <property type="entry name" value="Hexapep_transf_CS"/>
</dbReference>
<evidence type="ECO:0000256" key="7">
    <source>
        <dbReference type="ARBA" id="ARBA00022737"/>
    </source>
</evidence>
<comment type="caution">
    <text evidence="11">The sequence shown here is derived from an EMBL/GenBank/DDBJ whole genome shotgun (WGS) entry which is preliminary data.</text>
</comment>
<evidence type="ECO:0000313" key="11">
    <source>
        <dbReference type="EMBL" id="MCW1916237.1"/>
    </source>
</evidence>
<dbReference type="NCBIfam" id="TIGR01172">
    <property type="entry name" value="cysE"/>
    <property type="match status" value="1"/>
</dbReference>
<dbReference type="Pfam" id="PF06426">
    <property type="entry name" value="SATase_N"/>
    <property type="match status" value="1"/>
</dbReference>
<dbReference type="InterPro" id="IPR053376">
    <property type="entry name" value="Serine_acetyltransferase"/>
</dbReference>
<dbReference type="Gene3D" id="2.160.10.10">
    <property type="entry name" value="Hexapeptide repeat proteins"/>
    <property type="match status" value="1"/>
</dbReference>
<dbReference type="Pfam" id="PF00132">
    <property type="entry name" value="Hexapep"/>
    <property type="match status" value="1"/>
</dbReference>
<dbReference type="SMART" id="SM00971">
    <property type="entry name" value="SATase_N"/>
    <property type="match status" value="1"/>
</dbReference>
<evidence type="ECO:0000256" key="8">
    <source>
        <dbReference type="ARBA" id="ARBA00023315"/>
    </source>
</evidence>
<accession>A0ABT3G8R1</accession>
<feature type="domain" description="Serine acetyltransferase N-terminal" evidence="10">
    <location>
        <begin position="30"/>
        <end position="134"/>
    </location>
</feature>
<comment type="catalytic activity">
    <reaction evidence="9">
        <text>L-serine + acetyl-CoA = O-acetyl-L-serine + CoA</text>
        <dbReference type="Rhea" id="RHEA:24560"/>
        <dbReference type="ChEBI" id="CHEBI:33384"/>
        <dbReference type="ChEBI" id="CHEBI:57287"/>
        <dbReference type="ChEBI" id="CHEBI:57288"/>
        <dbReference type="ChEBI" id="CHEBI:58340"/>
        <dbReference type="EC" id="2.3.1.30"/>
    </reaction>
</comment>
<dbReference type="PANTHER" id="PTHR42811">
    <property type="entry name" value="SERINE ACETYLTRANSFERASE"/>
    <property type="match status" value="1"/>
</dbReference>
<keyword evidence="5" id="KW-0028">Amino-acid biosynthesis</keyword>
<protein>
    <recommendedName>
        <fullName evidence="4">Serine acetyltransferase</fullName>
        <ecNumber evidence="3">2.3.1.30</ecNumber>
    </recommendedName>
</protein>
<comment type="pathway">
    <text evidence="1">Amino-acid biosynthesis; L-cysteine biosynthesis; L-cysteine from L-serine: step 1/2.</text>
</comment>
<dbReference type="InterPro" id="IPR010493">
    <property type="entry name" value="Ser_AcTrfase_N"/>
</dbReference>
<dbReference type="CDD" id="cd03354">
    <property type="entry name" value="LbH_SAT"/>
    <property type="match status" value="1"/>
</dbReference>
<dbReference type="InterPro" id="IPR045304">
    <property type="entry name" value="LbH_SAT"/>
</dbReference>
<dbReference type="GO" id="GO:0009001">
    <property type="term" value="F:serine O-acetyltransferase activity"/>
    <property type="evidence" value="ECO:0007669"/>
    <property type="project" value="UniProtKB-EC"/>
</dbReference>
<evidence type="ECO:0000256" key="2">
    <source>
        <dbReference type="ARBA" id="ARBA00007274"/>
    </source>
</evidence>
<sequence>MEAKQHTRDGGGSAKVVRLCQSAENDVESVWQWIVDDATEVAKREPNLRSLLKEVIFDQSCLGAALGVRLARKLAREDMTREELAPLLGGILRGDDHLVAAVARDLRAIVDRDPACDSPLHPLLFFKGFMAISTYRISHHLWQHGRKELALYFQSLASEVFAVDIHPAARIGCGILLDHATSFVVGETAIIEDNVSILHEVTLGGTGKETGDRHPIVRSGVLLGAGAKILGRVEIGEGAKVGAGSVVLTDVTPHTTVAGVPAVVVGVSREDAPALEMDQQLACRLNYSI</sequence>
<evidence type="ECO:0000256" key="5">
    <source>
        <dbReference type="ARBA" id="ARBA00022605"/>
    </source>
</evidence>
<organism evidence="11 12">
    <name type="scientific">Luteolibacter rhizosphaerae</name>
    <dbReference type="NCBI Taxonomy" id="2989719"/>
    <lineage>
        <taxon>Bacteria</taxon>
        <taxon>Pseudomonadati</taxon>
        <taxon>Verrucomicrobiota</taxon>
        <taxon>Verrucomicrobiia</taxon>
        <taxon>Verrucomicrobiales</taxon>
        <taxon>Verrucomicrobiaceae</taxon>
        <taxon>Luteolibacter</taxon>
    </lineage>
</organism>
<keyword evidence="6 11" id="KW-0808">Transferase</keyword>
<dbReference type="InterPro" id="IPR001451">
    <property type="entry name" value="Hexapep"/>
</dbReference>
<dbReference type="EC" id="2.3.1.30" evidence="3"/>
<evidence type="ECO:0000256" key="6">
    <source>
        <dbReference type="ARBA" id="ARBA00022679"/>
    </source>
</evidence>
<proteinExistence type="inferred from homology"/>
<dbReference type="Gene3D" id="1.10.3130.10">
    <property type="entry name" value="serine acetyltransferase, domain 1"/>
    <property type="match status" value="1"/>
</dbReference>
<reference evidence="11" key="1">
    <citation type="submission" date="2022-10" db="EMBL/GenBank/DDBJ databases">
        <title>Luteolibacter sp. GHJ8, whole genome shotgun sequencing project.</title>
        <authorList>
            <person name="Zhao G."/>
            <person name="Shen L."/>
        </authorList>
    </citation>
    <scope>NUCLEOTIDE SEQUENCE</scope>
    <source>
        <strain evidence="11">GHJ8</strain>
    </source>
</reference>
<dbReference type="PROSITE" id="PS00101">
    <property type="entry name" value="HEXAPEP_TRANSFERASES"/>
    <property type="match status" value="1"/>
</dbReference>
<keyword evidence="7" id="KW-0677">Repeat</keyword>
<evidence type="ECO:0000256" key="1">
    <source>
        <dbReference type="ARBA" id="ARBA00004876"/>
    </source>
</evidence>
<dbReference type="RefSeq" id="WP_264515807.1">
    <property type="nucleotide sequence ID" value="NZ_JAPDDR010000013.1"/>
</dbReference>
<dbReference type="InterPro" id="IPR042122">
    <property type="entry name" value="Ser_AcTrfase_N_sf"/>
</dbReference>